<evidence type="ECO:0000313" key="3">
    <source>
        <dbReference type="Proteomes" id="UP000768462"/>
    </source>
</evidence>
<dbReference type="AlphaFoldDB" id="A0A927WBS3"/>
<comment type="caution">
    <text evidence="2">The sequence shown here is derived from an EMBL/GenBank/DDBJ whole genome shotgun (WGS) entry which is preliminary data.</text>
</comment>
<evidence type="ECO:0000259" key="1">
    <source>
        <dbReference type="Pfam" id="PF14082"/>
    </source>
</evidence>
<protein>
    <submittedName>
        <fullName evidence="2">DUF4263 domain-containing protein</fullName>
    </submittedName>
</protein>
<dbReference type="Pfam" id="PF14082">
    <property type="entry name" value="SduA_C"/>
    <property type="match status" value="1"/>
</dbReference>
<feature type="domain" description="Shedu protein SduA C-terminal" evidence="1">
    <location>
        <begin position="68"/>
        <end position="230"/>
    </location>
</feature>
<evidence type="ECO:0000313" key="2">
    <source>
        <dbReference type="EMBL" id="MBE6059349.1"/>
    </source>
</evidence>
<dbReference type="Proteomes" id="UP000768462">
    <property type="component" value="Unassembled WGS sequence"/>
</dbReference>
<proteinExistence type="predicted"/>
<dbReference type="EMBL" id="SVCM01000046">
    <property type="protein sequence ID" value="MBE6059349.1"/>
    <property type="molecule type" value="Genomic_DNA"/>
</dbReference>
<sequence length="255" mass="30262">MEYYEIRFESCIKIVVKNKRKEIEVSEVKINKDYIYKEPEEWTERRNTIRKKQIPIENITSLIEDGANEREIQKILKSDLSFLSDYLQSPTDEYICLSELPIGDDIVDFVVLTSRSRMLVYLIEIKGANFFTAKSSHYKGMNSHIHDAVKQIGNHVKYIENNYELFRKYIHNIREQVICGSYKSNHLLGPKGYLDVDPNKDIKIETIVIGGKSKEDYCDSSERTKFESEHKYWLHVYSWESFLRRVDKIHGHYFK</sequence>
<gene>
    <name evidence="2" type="ORF">E7215_04135</name>
</gene>
<organism evidence="2 3">
    <name type="scientific">Clostridium sulfidigenes</name>
    <dbReference type="NCBI Taxonomy" id="318464"/>
    <lineage>
        <taxon>Bacteria</taxon>
        <taxon>Bacillati</taxon>
        <taxon>Bacillota</taxon>
        <taxon>Clostridia</taxon>
        <taxon>Eubacteriales</taxon>
        <taxon>Clostridiaceae</taxon>
        <taxon>Clostridium</taxon>
    </lineage>
</organism>
<dbReference type="InterPro" id="IPR025359">
    <property type="entry name" value="SduA_C"/>
</dbReference>
<name>A0A927WBS3_9CLOT</name>
<reference evidence="2" key="1">
    <citation type="submission" date="2019-04" db="EMBL/GenBank/DDBJ databases">
        <title>Evolution of Biomass-Degrading Anaerobic Consortia Revealed by Metagenomics.</title>
        <authorList>
            <person name="Peng X."/>
        </authorList>
    </citation>
    <scope>NUCLEOTIDE SEQUENCE</scope>
    <source>
        <strain evidence="2">SIG254</strain>
    </source>
</reference>
<accession>A0A927WBS3</accession>